<name>L8HBY3_ACACF</name>
<dbReference type="GO" id="GO:0046872">
    <property type="term" value="F:metal ion binding"/>
    <property type="evidence" value="ECO:0007669"/>
    <property type="project" value="UniProtKB-KW"/>
</dbReference>
<dbReference type="CDD" id="cd09358">
    <property type="entry name" value="LIM_Mical_like"/>
    <property type="match status" value="1"/>
</dbReference>
<reference evidence="7 8" key="1">
    <citation type="journal article" date="2013" name="Genome Biol.">
        <title>Genome of Acanthamoeba castellanii highlights extensive lateral gene transfer and early evolution of tyrosine kinase signaling.</title>
        <authorList>
            <person name="Clarke M."/>
            <person name="Lohan A.J."/>
            <person name="Liu B."/>
            <person name="Lagkouvardos I."/>
            <person name="Roy S."/>
            <person name="Zafar N."/>
            <person name="Bertelli C."/>
            <person name="Schilde C."/>
            <person name="Kianianmomeni A."/>
            <person name="Burglin T.R."/>
            <person name="Frech C."/>
            <person name="Turcotte B."/>
            <person name="Kopec K.O."/>
            <person name="Synnott J.M."/>
            <person name="Choo C."/>
            <person name="Paponov I."/>
            <person name="Finkler A."/>
            <person name="Soon Heng Tan C."/>
            <person name="Hutchins A.P."/>
            <person name="Weinmeier T."/>
            <person name="Rattei T."/>
            <person name="Chu J.S."/>
            <person name="Gimenez G."/>
            <person name="Irimia M."/>
            <person name="Rigden D.J."/>
            <person name="Fitzpatrick D.A."/>
            <person name="Lorenzo-Morales J."/>
            <person name="Bateman A."/>
            <person name="Chiu C.H."/>
            <person name="Tang P."/>
            <person name="Hegemann P."/>
            <person name="Fromm H."/>
            <person name="Raoult D."/>
            <person name="Greub G."/>
            <person name="Miranda-Saavedra D."/>
            <person name="Chen N."/>
            <person name="Nash P."/>
            <person name="Ginger M.L."/>
            <person name="Horn M."/>
            <person name="Schaap P."/>
            <person name="Caler L."/>
            <person name="Loftus B."/>
        </authorList>
    </citation>
    <scope>NUCLEOTIDE SEQUENCE [LARGE SCALE GENOMIC DNA]</scope>
    <source>
        <strain evidence="7 8">Neff</strain>
    </source>
</reference>
<sequence length="230" mass="25426">MNGNAKCAICAKTVYAMERMDADGMSFHKTCMKCEECNCTLKLGNYASLAGKYYCKTHFKQLFKLKGNYDQGFGREQPKMKWQKEGGLGFGSGSQSMRQTSSAPVSPVSSPVFPRRTVAETNAPSPLAQKLADSKAAAEAAATEAEANGGASPAEAEHAQAEDAGRRQFAEDLAAFEAERRRFEQEKEEFEEARRQFEAEKELLDQSVAQLEAEKKFLENEKLRVEQPTA</sequence>
<protein>
    <submittedName>
        <fullName evidence="7">LIM domain containing protein</fullName>
    </submittedName>
</protein>
<evidence type="ECO:0000256" key="2">
    <source>
        <dbReference type="ARBA" id="ARBA00022833"/>
    </source>
</evidence>
<dbReference type="InterPro" id="IPR001781">
    <property type="entry name" value="Znf_LIM"/>
</dbReference>
<keyword evidence="1 4" id="KW-0479">Metal-binding</keyword>
<evidence type="ECO:0000256" key="5">
    <source>
        <dbReference type="SAM" id="MobiDB-lite"/>
    </source>
</evidence>
<keyword evidence="8" id="KW-1185">Reference proteome</keyword>
<dbReference type="SMART" id="SM00132">
    <property type="entry name" value="LIM"/>
    <property type="match status" value="1"/>
</dbReference>
<evidence type="ECO:0000313" key="8">
    <source>
        <dbReference type="Proteomes" id="UP000011083"/>
    </source>
</evidence>
<organism evidence="7 8">
    <name type="scientific">Acanthamoeba castellanii (strain ATCC 30010 / Neff)</name>
    <dbReference type="NCBI Taxonomy" id="1257118"/>
    <lineage>
        <taxon>Eukaryota</taxon>
        <taxon>Amoebozoa</taxon>
        <taxon>Discosea</taxon>
        <taxon>Longamoebia</taxon>
        <taxon>Centramoebida</taxon>
        <taxon>Acanthamoebidae</taxon>
        <taxon>Acanthamoeba</taxon>
    </lineage>
</organism>
<dbReference type="FunFam" id="2.10.110.10:FF:000002">
    <property type="entry name" value="LIM domain and actin-binding 1"/>
    <property type="match status" value="1"/>
</dbReference>
<evidence type="ECO:0000259" key="6">
    <source>
        <dbReference type="PROSITE" id="PS50023"/>
    </source>
</evidence>
<feature type="region of interest" description="Disordered" evidence="5">
    <location>
        <begin position="83"/>
        <end position="167"/>
    </location>
</feature>
<dbReference type="VEuPathDB" id="AmoebaDB:ACA1_046050"/>
<feature type="domain" description="LIM zinc-binding" evidence="6">
    <location>
        <begin position="5"/>
        <end position="65"/>
    </location>
</feature>
<feature type="compositionally biased region" description="Basic and acidic residues" evidence="5">
    <location>
        <begin position="155"/>
        <end position="167"/>
    </location>
</feature>
<keyword evidence="2 4" id="KW-0862">Zinc</keyword>
<feature type="compositionally biased region" description="Low complexity" evidence="5">
    <location>
        <begin position="101"/>
        <end position="112"/>
    </location>
</feature>
<dbReference type="Gene3D" id="2.10.110.10">
    <property type="entry name" value="Cysteine Rich Protein"/>
    <property type="match status" value="1"/>
</dbReference>
<feature type="compositionally biased region" description="Low complexity" evidence="5">
    <location>
        <begin position="137"/>
        <end position="147"/>
    </location>
</feature>
<dbReference type="EMBL" id="KB007894">
    <property type="protein sequence ID" value="ELR21906.1"/>
    <property type="molecule type" value="Genomic_DNA"/>
</dbReference>
<dbReference type="PANTHER" id="PTHR24206">
    <property type="entry name" value="OS06G0237300 PROTEIN"/>
    <property type="match status" value="1"/>
</dbReference>
<evidence type="ECO:0000256" key="4">
    <source>
        <dbReference type="PROSITE-ProRule" id="PRU00125"/>
    </source>
</evidence>
<dbReference type="Proteomes" id="UP000011083">
    <property type="component" value="Unassembled WGS sequence"/>
</dbReference>
<accession>L8HBY3</accession>
<dbReference type="Pfam" id="PF00412">
    <property type="entry name" value="LIM"/>
    <property type="match status" value="1"/>
</dbReference>
<dbReference type="AlphaFoldDB" id="L8HBY3"/>
<gene>
    <name evidence="7" type="ORF">ACA1_046050</name>
</gene>
<dbReference type="PROSITE" id="PS00478">
    <property type="entry name" value="LIM_DOMAIN_1"/>
    <property type="match status" value="1"/>
</dbReference>
<dbReference type="OrthoDB" id="15175at2759"/>
<dbReference type="PROSITE" id="PS50023">
    <property type="entry name" value="LIM_DOMAIN_2"/>
    <property type="match status" value="1"/>
</dbReference>
<dbReference type="SUPFAM" id="SSF57716">
    <property type="entry name" value="Glucocorticoid receptor-like (DNA-binding domain)"/>
    <property type="match status" value="2"/>
</dbReference>
<keyword evidence="3 4" id="KW-0440">LIM domain</keyword>
<dbReference type="OMA" id="AKCAICA"/>
<evidence type="ECO:0000313" key="7">
    <source>
        <dbReference type="EMBL" id="ELR21906.1"/>
    </source>
</evidence>
<dbReference type="KEGG" id="acan:ACA1_046050"/>
<proteinExistence type="predicted"/>
<dbReference type="GeneID" id="14922823"/>
<dbReference type="RefSeq" id="XP_004347738.1">
    <property type="nucleotide sequence ID" value="XM_004347688.1"/>
</dbReference>
<evidence type="ECO:0000256" key="3">
    <source>
        <dbReference type="ARBA" id="ARBA00023038"/>
    </source>
</evidence>
<evidence type="ECO:0000256" key="1">
    <source>
        <dbReference type="ARBA" id="ARBA00022723"/>
    </source>
</evidence>